<dbReference type="Proteomes" id="UP000603141">
    <property type="component" value="Unassembled WGS sequence"/>
</dbReference>
<evidence type="ECO:0000313" key="2">
    <source>
        <dbReference type="Proteomes" id="UP000603141"/>
    </source>
</evidence>
<protein>
    <submittedName>
        <fullName evidence="1">Uncharacterized protein</fullName>
    </submittedName>
</protein>
<proteinExistence type="predicted"/>
<accession>A0A934SAE0</accession>
<organism evidence="1 2">
    <name type="scientific">Luteolibacter pohnpeiensis</name>
    <dbReference type="NCBI Taxonomy" id="454153"/>
    <lineage>
        <taxon>Bacteria</taxon>
        <taxon>Pseudomonadati</taxon>
        <taxon>Verrucomicrobiota</taxon>
        <taxon>Verrucomicrobiia</taxon>
        <taxon>Verrucomicrobiales</taxon>
        <taxon>Verrucomicrobiaceae</taxon>
        <taxon>Luteolibacter</taxon>
    </lineage>
</organism>
<dbReference type="AlphaFoldDB" id="A0A934SAE0"/>
<dbReference type="EMBL" id="JAENIJ010000009">
    <property type="protein sequence ID" value="MBK1882264.1"/>
    <property type="molecule type" value="Genomic_DNA"/>
</dbReference>
<reference evidence="1" key="1">
    <citation type="submission" date="2021-01" db="EMBL/GenBank/DDBJ databases">
        <title>Modified the classification status of verrucomicrobia.</title>
        <authorList>
            <person name="Feng X."/>
        </authorList>
    </citation>
    <scope>NUCLEOTIDE SEQUENCE</scope>
    <source>
        <strain evidence="1">KCTC 22041</strain>
    </source>
</reference>
<keyword evidence="2" id="KW-1185">Reference proteome</keyword>
<sequence length="148" mass="16204">MKAKALGVIARVMATRDGLESIDAFLKSADFTSDEIDSIVRQNVTTSLNVFSNGLDNFSEVADWGANIEPETTADTLGRALVRFSNSSVKSLDEIAQIILNYQGNLNRDLLLKSLIQNAKNGSEEEITKLIGHISDPQLRAQLSENHN</sequence>
<gene>
    <name evidence="1" type="ORF">JIN85_07550</name>
</gene>
<evidence type="ECO:0000313" key="1">
    <source>
        <dbReference type="EMBL" id="MBK1882264.1"/>
    </source>
</evidence>
<comment type="caution">
    <text evidence="1">The sequence shown here is derived from an EMBL/GenBank/DDBJ whole genome shotgun (WGS) entry which is preliminary data.</text>
</comment>
<name>A0A934SAE0_9BACT</name>
<dbReference type="RefSeq" id="WP_200269235.1">
    <property type="nucleotide sequence ID" value="NZ_JAENIJ010000009.1"/>
</dbReference>